<sequence>MRPCRSVSDEAAQGSPPGTRPPGTEINGSLEQTLINVHKAFIVVIVFQKCGGIATNLCNTPPCLLHFF</sequence>
<gene>
    <name evidence="2" type="ORF">AEA09_17195</name>
</gene>
<comment type="caution">
    <text evidence="2">The sequence shown here is derived from an EMBL/GenBank/DDBJ whole genome shotgun (WGS) entry which is preliminary data.</text>
</comment>
<accession>A0ABR5JWE6</accession>
<evidence type="ECO:0000256" key="1">
    <source>
        <dbReference type="SAM" id="MobiDB-lite"/>
    </source>
</evidence>
<reference evidence="3" key="1">
    <citation type="submission" date="2015-07" db="EMBL/GenBank/DDBJ databases">
        <title>Fjat-14205 dsm 2895.</title>
        <authorList>
            <person name="Liu B."/>
            <person name="Wang J."/>
            <person name="Zhu Y."/>
            <person name="Liu G."/>
            <person name="Chen Q."/>
            <person name="Chen Z."/>
            <person name="Lan J."/>
            <person name="Che J."/>
            <person name="Ge C."/>
            <person name="Shi H."/>
            <person name="Pan Z."/>
            <person name="Liu X."/>
        </authorList>
    </citation>
    <scope>NUCLEOTIDE SEQUENCE [LARGE SCALE GENOMIC DNA]</scope>
    <source>
        <strain evidence="3">DSM 25560</strain>
    </source>
</reference>
<proteinExistence type="predicted"/>
<dbReference type="EMBL" id="LGRV01000007">
    <property type="protein sequence ID" value="KOS66481.1"/>
    <property type="molecule type" value="Genomic_DNA"/>
</dbReference>
<evidence type="ECO:0000313" key="3">
    <source>
        <dbReference type="Proteomes" id="UP000050668"/>
    </source>
</evidence>
<dbReference type="Proteomes" id="UP000050668">
    <property type="component" value="Unassembled WGS sequence"/>
</dbReference>
<name>A0ABR5JWE6_9BACI</name>
<feature type="region of interest" description="Disordered" evidence="1">
    <location>
        <begin position="1"/>
        <end position="27"/>
    </location>
</feature>
<protein>
    <submittedName>
        <fullName evidence="2">Uncharacterized protein</fullName>
    </submittedName>
</protein>
<evidence type="ECO:0000313" key="2">
    <source>
        <dbReference type="EMBL" id="KOS66481.1"/>
    </source>
</evidence>
<keyword evidence="3" id="KW-1185">Reference proteome</keyword>
<organism evidence="2 3">
    <name type="scientific">Lysinibacillus contaminans</name>
    <dbReference type="NCBI Taxonomy" id="1293441"/>
    <lineage>
        <taxon>Bacteria</taxon>
        <taxon>Bacillati</taxon>
        <taxon>Bacillota</taxon>
        <taxon>Bacilli</taxon>
        <taxon>Bacillales</taxon>
        <taxon>Bacillaceae</taxon>
        <taxon>Lysinibacillus</taxon>
    </lineage>
</organism>